<gene>
    <name evidence="6" type="ORF">CQA66_06725</name>
</gene>
<dbReference type="OrthoDB" id="9802991at2"/>
<proteinExistence type="predicted"/>
<protein>
    <submittedName>
        <fullName evidence="6">MBL fold metallo-hydrolase</fullName>
    </submittedName>
</protein>
<dbReference type="SMART" id="SM00849">
    <property type="entry name" value="Lactamase_B"/>
    <property type="match status" value="1"/>
</dbReference>
<dbReference type="SUPFAM" id="SSF56281">
    <property type="entry name" value="Metallo-hydrolase/oxidoreductase"/>
    <property type="match status" value="1"/>
</dbReference>
<dbReference type="AlphaFoldDB" id="A0A3D8J262"/>
<keyword evidence="2" id="KW-0479">Metal-binding</keyword>
<evidence type="ECO:0000313" key="6">
    <source>
        <dbReference type="EMBL" id="RDU71235.1"/>
    </source>
</evidence>
<keyword evidence="4" id="KW-0862">Zinc</keyword>
<dbReference type="GO" id="GO:0046872">
    <property type="term" value="F:metal ion binding"/>
    <property type="evidence" value="ECO:0007669"/>
    <property type="project" value="UniProtKB-KW"/>
</dbReference>
<dbReference type="Proteomes" id="UP000256424">
    <property type="component" value="Unassembled WGS sequence"/>
</dbReference>
<evidence type="ECO:0000256" key="3">
    <source>
        <dbReference type="ARBA" id="ARBA00022801"/>
    </source>
</evidence>
<name>A0A3D8J262_9HELI</name>
<reference evidence="6 7" key="1">
    <citation type="submission" date="2018-04" db="EMBL/GenBank/DDBJ databases">
        <title>Novel Campyloabacter and Helicobacter Species and Strains.</title>
        <authorList>
            <person name="Mannion A.J."/>
            <person name="Shen Z."/>
            <person name="Fox J.G."/>
        </authorList>
    </citation>
    <scope>NUCLEOTIDE SEQUENCE [LARGE SCALE GENOMIC DNA]</scope>
    <source>
        <strain evidence="6 7">MIT 97-5075</strain>
    </source>
</reference>
<dbReference type="EMBL" id="NXLW01000013">
    <property type="protein sequence ID" value="RDU71235.1"/>
    <property type="molecule type" value="Genomic_DNA"/>
</dbReference>
<dbReference type="GO" id="GO:0016787">
    <property type="term" value="F:hydrolase activity"/>
    <property type="evidence" value="ECO:0007669"/>
    <property type="project" value="UniProtKB-KW"/>
</dbReference>
<dbReference type="Pfam" id="PF00753">
    <property type="entry name" value="Lactamase_B"/>
    <property type="match status" value="1"/>
</dbReference>
<accession>A0A3D8J262</accession>
<comment type="cofactor">
    <cofactor evidence="1">
        <name>Zn(2+)</name>
        <dbReference type="ChEBI" id="CHEBI:29105"/>
    </cofactor>
</comment>
<dbReference type="InterPro" id="IPR051453">
    <property type="entry name" value="MBL_Glyoxalase_II"/>
</dbReference>
<evidence type="ECO:0000259" key="5">
    <source>
        <dbReference type="SMART" id="SM00849"/>
    </source>
</evidence>
<evidence type="ECO:0000256" key="1">
    <source>
        <dbReference type="ARBA" id="ARBA00001947"/>
    </source>
</evidence>
<comment type="caution">
    <text evidence="6">The sequence shown here is derived from an EMBL/GenBank/DDBJ whole genome shotgun (WGS) entry which is preliminary data.</text>
</comment>
<dbReference type="CDD" id="cd06262">
    <property type="entry name" value="metallo-hydrolase-like_MBL-fold"/>
    <property type="match status" value="1"/>
</dbReference>
<evidence type="ECO:0000313" key="7">
    <source>
        <dbReference type="Proteomes" id="UP000256424"/>
    </source>
</evidence>
<dbReference type="InterPro" id="IPR036866">
    <property type="entry name" value="RibonucZ/Hydroxyglut_hydro"/>
</dbReference>
<keyword evidence="3 6" id="KW-0378">Hydrolase</keyword>
<dbReference type="InterPro" id="IPR001279">
    <property type="entry name" value="Metallo-B-lactamas"/>
</dbReference>
<feature type="domain" description="Metallo-beta-lactamase" evidence="5">
    <location>
        <begin position="12"/>
        <end position="180"/>
    </location>
</feature>
<evidence type="ECO:0000256" key="4">
    <source>
        <dbReference type="ARBA" id="ARBA00022833"/>
    </source>
</evidence>
<dbReference type="PANTHER" id="PTHR46233">
    <property type="entry name" value="HYDROXYACYLGLUTATHIONE HYDROLASE GLOC"/>
    <property type="match status" value="1"/>
</dbReference>
<sequence length="206" mass="23821">MEIVKHPFGEYATNAYLLKFGDFEFVVDPGYGSTEWILSHSSNLQAILITHGHFDHIWDTALLHQKTHARIYCPKQDAFMLESDCFHLGLTPCKADTYIENNESTISLSIKGVDVHYWHFPGHTPGCSMIEIENCFFSGDFIFHNSIGRCDFPYSDVDSMKHSLRRFLKIDRDLEIYPGHGKNTMVKAEQQRIPAWIRYLDSELRS</sequence>
<organism evidence="6 7">
    <name type="scientific">Helicobacter aurati</name>
    <dbReference type="NCBI Taxonomy" id="137778"/>
    <lineage>
        <taxon>Bacteria</taxon>
        <taxon>Pseudomonadati</taxon>
        <taxon>Campylobacterota</taxon>
        <taxon>Epsilonproteobacteria</taxon>
        <taxon>Campylobacterales</taxon>
        <taxon>Helicobacteraceae</taxon>
        <taxon>Helicobacter</taxon>
    </lineage>
</organism>
<dbReference type="RefSeq" id="WP_104762207.1">
    <property type="nucleotide sequence ID" value="NZ_FZPM01000002.1"/>
</dbReference>
<dbReference type="Gene3D" id="3.60.15.10">
    <property type="entry name" value="Ribonuclease Z/Hydroxyacylglutathione hydrolase-like"/>
    <property type="match status" value="1"/>
</dbReference>
<evidence type="ECO:0000256" key="2">
    <source>
        <dbReference type="ARBA" id="ARBA00022723"/>
    </source>
</evidence>
<keyword evidence="7" id="KW-1185">Reference proteome</keyword>
<dbReference type="PANTHER" id="PTHR46233:SF3">
    <property type="entry name" value="HYDROXYACYLGLUTATHIONE HYDROLASE GLOC"/>
    <property type="match status" value="1"/>
</dbReference>